<dbReference type="OrthoDB" id="3483201at2"/>
<dbReference type="RefSeq" id="WP_124820200.1">
    <property type="nucleotide sequence ID" value="NZ_QDGB01000261.1"/>
</dbReference>
<dbReference type="AlphaFoldDB" id="A0A3N9XTC6"/>
<proteinExistence type="predicted"/>
<organism evidence="2 3">
    <name type="scientific">Micromonospora ureilytica</name>
    <dbReference type="NCBI Taxonomy" id="709868"/>
    <lineage>
        <taxon>Bacteria</taxon>
        <taxon>Bacillati</taxon>
        <taxon>Actinomycetota</taxon>
        <taxon>Actinomycetes</taxon>
        <taxon>Micromonosporales</taxon>
        <taxon>Micromonosporaceae</taxon>
        <taxon>Micromonospora</taxon>
    </lineage>
</organism>
<evidence type="ECO:0000256" key="1">
    <source>
        <dbReference type="SAM" id="MobiDB-lite"/>
    </source>
</evidence>
<comment type="caution">
    <text evidence="2">The sequence shown here is derived from an EMBL/GenBank/DDBJ whole genome shotgun (WGS) entry which is preliminary data.</text>
</comment>
<dbReference type="Proteomes" id="UP000278981">
    <property type="component" value="Unassembled WGS sequence"/>
</dbReference>
<dbReference type="InterPro" id="IPR027575">
    <property type="entry name" value="LD_lanti_pre"/>
</dbReference>
<protein>
    <submittedName>
        <fullName evidence="2">FxLD family lantipeptide</fullName>
    </submittedName>
</protein>
<gene>
    <name evidence="2" type="ORF">DDE19_16380</name>
</gene>
<dbReference type="NCBIfam" id="TIGR04363">
    <property type="entry name" value="LD_lanti_pre"/>
    <property type="match status" value="1"/>
</dbReference>
<accession>A0A3N9XTC6</accession>
<feature type="compositionally biased region" description="Polar residues" evidence="1">
    <location>
        <begin position="44"/>
        <end position="54"/>
    </location>
</feature>
<evidence type="ECO:0000313" key="2">
    <source>
        <dbReference type="EMBL" id="RQX16180.1"/>
    </source>
</evidence>
<sequence length="54" mass="5436">MEFDEYEVGPEHVEGELNLRLVDVGPAVSAYATATDDGCGSGNTGSSACSGGGR</sequence>
<dbReference type="EMBL" id="QDGB01000261">
    <property type="protein sequence ID" value="RQX16180.1"/>
    <property type="molecule type" value="Genomic_DNA"/>
</dbReference>
<evidence type="ECO:0000313" key="3">
    <source>
        <dbReference type="Proteomes" id="UP000278981"/>
    </source>
</evidence>
<name>A0A3N9XTC6_9ACTN</name>
<feature type="region of interest" description="Disordered" evidence="1">
    <location>
        <begin position="33"/>
        <end position="54"/>
    </location>
</feature>
<reference evidence="2 3" key="1">
    <citation type="submission" date="2018-04" db="EMBL/GenBank/DDBJ databases">
        <title>Micromonosporas from Atacama Desert.</title>
        <authorList>
            <person name="Carro L."/>
            <person name="Klenk H.-P."/>
            <person name="Goodfellow M."/>
        </authorList>
    </citation>
    <scope>NUCLEOTIDE SEQUENCE [LARGE SCALE GENOMIC DNA]</scope>
    <source>
        <strain evidence="2 3">LB19</strain>
    </source>
</reference>